<organism evidence="7 8">
    <name type="scientific">Oreochromis aureus</name>
    <name type="common">Israeli tilapia</name>
    <name type="synonym">Chromis aureus</name>
    <dbReference type="NCBI Taxonomy" id="47969"/>
    <lineage>
        <taxon>Eukaryota</taxon>
        <taxon>Metazoa</taxon>
        <taxon>Chordata</taxon>
        <taxon>Craniata</taxon>
        <taxon>Vertebrata</taxon>
        <taxon>Euteleostomi</taxon>
        <taxon>Actinopterygii</taxon>
        <taxon>Neopterygii</taxon>
        <taxon>Teleostei</taxon>
        <taxon>Neoteleostei</taxon>
        <taxon>Acanthomorphata</taxon>
        <taxon>Ovalentaria</taxon>
        <taxon>Cichlomorphae</taxon>
        <taxon>Cichliformes</taxon>
        <taxon>Cichlidae</taxon>
        <taxon>African cichlids</taxon>
        <taxon>Pseudocrenilabrinae</taxon>
        <taxon>Oreochromini</taxon>
        <taxon>Oreochromis</taxon>
    </lineage>
</organism>
<evidence type="ECO:0000256" key="5">
    <source>
        <dbReference type="ARBA" id="ARBA00023136"/>
    </source>
</evidence>
<reference evidence="7" key="2">
    <citation type="submission" date="2025-09" db="UniProtKB">
        <authorList>
            <consortium name="Ensembl"/>
        </authorList>
    </citation>
    <scope>IDENTIFICATION</scope>
</reference>
<dbReference type="GO" id="GO:0016020">
    <property type="term" value="C:membrane"/>
    <property type="evidence" value="ECO:0007669"/>
    <property type="project" value="UniProtKB-SubCell"/>
</dbReference>
<evidence type="ECO:0000256" key="1">
    <source>
        <dbReference type="ARBA" id="ARBA00004370"/>
    </source>
</evidence>
<evidence type="ECO:0000313" key="7">
    <source>
        <dbReference type="Ensembl" id="ENSOABP00000019873.2"/>
    </source>
</evidence>
<evidence type="ECO:0000256" key="4">
    <source>
        <dbReference type="ARBA" id="ARBA00022989"/>
    </source>
</evidence>
<feature type="transmembrane region" description="Helical" evidence="6">
    <location>
        <begin position="52"/>
        <end position="72"/>
    </location>
</feature>
<keyword evidence="5 6" id="KW-0472">Membrane</keyword>
<keyword evidence="8" id="KW-1185">Reference proteome</keyword>
<dbReference type="OMA" id="CHFQARE"/>
<accession>A0A668SZ52</accession>
<dbReference type="AlphaFoldDB" id="A0A668SZ52"/>
<evidence type="ECO:0000256" key="3">
    <source>
        <dbReference type="ARBA" id="ARBA00022692"/>
    </source>
</evidence>
<proteinExistence type="inferred from homology"/>
<dbReference type="InterPro" id="IPR007593">
    <property type="entry name" value="CD225/Dispanin_fam"/>
</dbReference>
<dbReference type="Ensembl" id="ENSOABT00000020466.2">
    <property type="protein sequence ID" value="ENSOABP00000019873.2"/>
    <property type="gene ID" value="ENSOABG00000009621.2"/>
</dbReference>
<dbReference type="Proteomes" id="UP000472276">
    <property type="component" value="Unassembled WGS sequence"/>
</dbReference>
<keyword evidence="3 6" id="KW-0812">Transmembrane</keyword>
<evidence type="ECO:0000313" key="8">
    <source>
        <dbReference type="Proteomes" id="UP000472276"/>
    </source>
</evidence>
<keyword evidence="4 6" id="KW-1133">Transmembrane helix</keyword>
<comment type="similarity">
    <text evidence="2">Belongs to the CD225/Dispanin family.</text>
</comment>
<dbReference type="Pfam" id="PF04505">
    <property type="entry name" value="CD225"/>
    <property type="match status" value="1"/>
</dbReference>
<evidence type="ECO:0000256" key="2">
    <source>
        <dbReference type="ARBA" id="ARBA00006843"/>
    </source>
</evidence>
<sequence length="79" mass="8967">FPFSEAQTICFLEQQQQPKRFVFLPCHFQAREANHVGDRMSAERSSRTARTLNHVAVGLGIAGLILSIVYVAEHYWFSG</sequence>
<evidence type="ECO:0000256" key="6">
    <source>
        <dbReference type="SAM" id="Phobius"/>
    </source>
</evidence>
<protein>
    <recommendedName>
        <fullName evidence="9">Transferrin receptor protein 1</fullName>
    </recommendedName>
</protein>
<reference evidence="7" key="1">
    <citation type="submission" date="2025-08" db="UniProtKB">
        <authorList>
            <consortium name="Ensembl"/>
        </authorList>
    </citation>
    <scope>IDENTIFICATION</scope>
</reference>
<comment type="subcellular location">
    <subcellularLocation>
        <location evidence="1">Membrane</location>
    </subcellularLocation>
</comment>
<name>A0A668SZ52_OREAU</name>
<evidence type="ECO:0008006" key="9">
    <source>
        <dbReference type="Google" id="ProtNLM"/>
    </source>
</evidence>